<reference evidence="4" key="1">
    <citation type="submission" date="2017-02" db="UniProtKB">
        <authorList>
            <consortium name="WormBaseParasite"/>
        </authorList>
    </citation>
    <scope>IDENTIFICATION</scope>
</reference>
<dbReference type="Proteomes" id="UP000271162">
    <property type="component" value="Unassembled WGS sequence"/>
</dbReference>
<evidence type="ECO:0000313" key="3">
    <source>
        <dbReference type="Proteomes" id="UP000271162"/>
    </source>
</evidence>
<evidence type="ECO:0000313" key="2">
    <source>
        <dbReference type="EMBL" id="VDL75389.1"/>
    </source>
</evidence>
<reference evidence="2 3" key="2">
    <citation type="submission" date="2018-11" db="EMBL/GenBank/DDBJ databases">
        <authorList>
            <consortium name="Pathogen Informatics"/>
        </authorList>
    </citation>
    <scope>NUCLEOTIDE SEQUENCE [LARGE SCALE GENOMIC DNA]</scope>
</reference>
<keyword evidence="3" id="KW-1185">Reference proteome</keyword>
<protein>
    <submittedName>
        <fullName evidence="4">Nonstructural protein NS5</fullName>
    </submittedName>
</protein>
<gene>
    <name evidence="2" type="ORF">NBR_LOCUS11800</name>
</gene>
<feature type="compositionally biased region" description="Polar residues" evidence="1">
    <location>
        <begin position="1"/>
        <end position="14"/>
    </location>
</feature>
<feature type="region of interest" description="Disordered" evidence="1">
    <location>
        <begin position="1"/>
        <end position="51"/>
    </location>
</feature>
<organism evidence="4">
    <name type="scientific">Nippostrongylus brasiliensis</name>
    <name type="common">Rat hookworm</name>
    <dbReference type="NCBI Taxonomy" id="27835"/>
    <lineage>
        <taxon>Eukaryota</taxon>
        <taxon>Metazoa</taxon>
        <taxon>Ecdysozoa</taxon>
        <taxon>Nematoda</taxon>
        <taxon>Chromadorea</taxon>
        <taxon>Rhabditida</taxon>
        <taxon>Rhabditina</taxon>
        <taxon>Rhabditomorpha</taxon>
        <taxon>Strongyloidea</taxon>
        <taxon>Heligmosomidae</taxon>
        <taxon>Nippostrongylus</taxon>
    </lineage>
</organism>
<sequence length="91" mass="9869">AQSRYSRLVTTGSESTDEQRILVTDSVSAPRLSSSGTSSLETSRRRTTRETGFALEGLDSLCRLTRLYSLAESTTEAESSEVISGSSEESR</sequence>
<feature type="region of interest" description="Disordered" evidence="1">
    <location>
        <begin position="72"/>
        <end position="91"/>
    </location>
</feature>
<name>A0A0N4Y6R7_NIPBR</name>
<evidence type="ECO:0000256" key="1">
    <source>
        <dbReference type="SAM" id="MobiDB-lite"/>
    </source>
</evidence>
<evidence type="ECO:0000313" key="4">
    <source>
        <dbReference type="WBParaSite" id="NBR_0001179901-mRNA-1"/>
    </source>
</evidence>
<dbReference type="AlphaFoldDB" id="A0A0N4Y6R7"/>
<feature type="compositionally biased region" description="Low complexity" evidence="1">
    <location>
        <begin position="31"/>
        <end position="41"/>
    </location>
</feature>
<dbReference type="WBParaSite" id="NBR_0001179901-mRNA-1">
    <property type="protein sequence ID" value="NBR_0001179901-mRNA-1"/>
    <property type="gene ID" value="NBR_0001179901"/>
</dbReference>
<accession>A0A0N4Y6R7</accession>
<proteinExistence type="predicted"/>
<dbReference type="EMBL" id="UYSL01020604">
    <property type="protein sequence ID" value="VDL75389.1"/>
    <property type="molecule type" value="Genomic_DNA"/>
</dbReference>